<keyword evidence="2" id="KW-1185">Reference proteome</keyword>
<comment type="caution">
    <text evidence="1">The sequence shown here is derived from an EMBL/GenBank/DDBJ whole genome shotgun (WGS) entry which is preliminary data.</text>
</comment>
<dbReference type="Proteomes" id="UP000828048">
    <property type="component" value="Chromosome 7"/>
</dbReference>
<organism evidence="1 2">
    <name type="scientific">Vaccinium darrowii</name>
    <dbReference type="NCBI Taxonomy" id="229202"/>
    <lineage>
        <taxon>Eukaryota</taxon>
        <taxon>Viridiplantae</taxon>
        <taxon>Streptophyta</taxon>
        <taxon>Embryophyta</taxon>
        <taxon>Tracheophyta</taxon>
        <taxon>Spermatophyta</taxon>
        <taxon>Magnoliopsida</taxon>
        <taxon>eudicotyledons</taxon>
        <taxon>Gunneridae</taxon>
        <taxon>Pentapetalae</taxon>
        <taxon>asterids</taxon>
        <taxon>Ericales</taxon>
        <taxon>Ericaceae</taxon>
        <taxon>Vaccinioideae</taxon>
        <taxon>Vaccinieae</taxon>
        <taxon>Vaccinium</taxon>
    </lineage>
</organism>
<dbReference type="EMBL" id="CM037157">
    <property type="protein sequence ID" value="KAH7850344.1"/>
    <property type="molecule type" value="Genomic_DNA"/>
</dbReference>
<name>A0ACB7YBA4_9ERIC</name>
<evidence type="ECO:0000313" key="2">
    <source>
        <dbReference type="Proteomes" id="UP000828048"/>
    </source>
</evidence>
<sequence length="192" mass="20324">MSNQPIHIILCKNLSSIRIRILVACHGAAWPTGLRHHNGDILVPSHGHRINEGIHHLVEQVPVPEPGDRVITEVKRGLLKHCKADGDPGIGLGDVVGPSFLMKKEELVSSRKSSNWFMMRSAKGAWNCAEEGGKDLVNTVEVKVVETAMSAMPRWWSERGDVGGIGGADAAVGDADGGGEGGGGGCGAVERE</sequence>
<evidence type="ECO:0000313" key="1">
    <source>
        <dbReference type="EMBL" id="KAH7850344.1"/>
    </source>
</evidence>
<protein>
    <submittedName>
        <fullName evidence="1">Uncharacterized protein</fullName>
    </submittedName>
</protein>
<gene>
    <name evidence="1" type="ORF">Vadar_031361</name>
</gene>
<reference evidence="1 2" key="1">
    <citation type="journal article" date="2021" name="Hortic Res">
        <title>High-quality reference genome and annotation aids understanding of berry development for evergreen blueberry (Vaccinium darrowii).</title>
        <authorList>
            <person name="Yu J."/>
            <person name="Hulse-Kemp A.M."/>
            <person name="Babiker E."/>
            <person name="Staton M."/>
        </authorList>
    </citation>
    <scope>NUCLEOTIDE SEQUENCE [LARGE SCALE GENOMIC DNA]</scope>
    <source>
        <strain evidence="2">cv. NJ 8807/NJ 8810</strain>
        <tissue evidence="1">Young leaf</tissue>
    </source>
</reference>
<accession>A0ACB7YBA4</accession>
<proteinExistence type="predicted"/>